<evidence type="ECO:0000256" key="1">
    <source>
        <dbReference type="ARBA" id="ARBA00005634"/>
    </source>
</evidence>
<name>A0A9W8JB81_9AGAR</name>
<comment type="similarity">
    <text evidence="1">Belongs to the peptidase M28 family. M28B subfamily.</text>
</comment>
<feature type="domain" description="PA" evidence="2">
    <location>
        <begin position="208"/>
        <end position="272"/>
    </location>
</feature>
<gene>
    <name evidence="5" type="ORF">H1R20_g5500</name>
</gene>
<protein>
    <recommendedName>
        <fullName evidence="7">Zn-dependent exopeptidase</fullName>
    </recommendedName>
</protein>
<dbReference type="InterPro" id="IPR007484">
    <property type="entry name" value="Peptidase_M28"/>
</dbReference>
<dbReference type="GO" id="GO:0004180">
    <property type="term" value="F:carboxypeptidase activity"/>
    <property type="evidence" value="ECO:0007669"/>
    <property type="project" value="TreeGrafter"/>
</dbReference>
<comment type="caution">
    <text evidence="5">The sequence shown here is derived from an EMBL/GenBank/DDBJ whole genome shotgun (WGS) entry which is preliminary data.</text>
</comment>
<dbReference type="SUPFAM" id="SSF47672">
    <property type="entry name" value="Transferrin receptor-like dimerisation domain"/>
    <property type="match status" value="1"/>
</dbReference>
<dbReference type="Pfam" id="PF02225">
    <property type="entry name" value="PA"/>
    <property type="match status" value="1"/>
</dbReference>
<dbReference type="InterPro" id="IPR039373">
    <property type="entry name" value="Peptidase_M28B"/>
</dbReference>
<dbReference type="PANTHER" id="PTHR10404:SF46">
    <property type="entry name" value="VACUOLAR PROTEIN SORTING-ASSOCIATED PROTEIN 70"/>
    <property type="match status" value="1"/>
</dbReference>
<evidence type="ECO:0000313" key="6">
    <source>
        <dbReference type="Proteomes" id="UP001140091"/>
    </source>
</evidence>
<evidence type="ECO:0000259" key="3">
    <source>
        <dbReference type="Pfam" id="PF04253"/>
    </source>
</evidence>
<reference evidence="5" key="1">
    <citation type="submission" date="2022-06" db="EMBL/GenBank/DDBJ databases">
        <title>Genome Sequence of Candolleomyces eurysporus.</title>
        <authorList>
            <person name="Buettner E."/>
        </authorList>
    </citation>
    <scope>NUCLEOTIDE SEQUENCE</scope>
    <source>
        <strain evidence="5">VTCC 930004</strain>
    </source>
</reference>
<dbReference type="OrthoDB" id="5841748at2759"/>
<evidence type="ECO:0000313" key="5">
    <source>
        <dbReference type="EMBL" id="KAJ2931711.1"/>
    </source>
</evidence>
<dbReference type="InterPro" id="IPR046450">
    <property type="entry name" value="PA_dom_sf"/>
</dbReference>
<dbReference type="SUPFAM" id="SSF52025">
    <property type="entry name" value="PA domain"/>
    <property type="match status" value="1"/>
</dbReference>
<dbReference type="SUPFAM" id="SSF53187">
    <property type="entry name" value="Zn-dependent exopeptidases"/>
    <property type="match status" value="1"/>
</dbReference>
<dbReference type="AlphaFoldDB" id="A0A9W8JB81"/>
<dbReference type="InterPro" id="IPR007365">
    <property type="entry name" value="TFR-like_dimer_dom"/>
</dbReference>
<dbReference type="Gene3D" id="1.20.930.40">
    <property type="entry name" value="Transferrin receptor-like, dimerisation domain"/>
    <property type="match status" value="1"/>
</dbReference>
<feature type="domain" description="Transferrin receptor-like dimerisation" evidence="3">
    <location>
        <begin position="750"/>
        <end position="834"/>
    </location>
</feature>
<dbReference type="EMBL" id="JANBPK010000806">
    <property type="protein sequence ID" value="KAJ2931711.1"/>
    <property type="molecule type" value="Genomic_DNA"/>
</dbReference>
<dbReference type="InterPro" id="IPR036757">
    <property type="entry name" value="TFR-like_dimer_dom_sf"/>
</dbReference>
<dbReference type="Gene3D" id="3.40.630.10">
    <property type="entry name" value="Zn peptidases"/>
    <property type="match status" value="1"/>
</dbReference>
<evidence type="ECO:0000259" key="2">
    <source>
        <dbReference type="Pfam" id="PF02225"/>
    </source>
</evidence>
<dbReference type="Pfam" id="PF04389">
    <property type="entry name" value="Peptidase_M28"/>
    <property type="match status" value="1"/>
</dbReference>
<dbReference type="Pfam" id="PF04253">
    <property type="entry name" value="TFR_dimer"/>
    <property type="match status" value="1"/>
</dbReference>
<dbReference type="InterPro" id="IPR003137">
    <property type="entry name" value="PA_domain"/>
</dbReference>
<dbReference type="CDD" id="cd08022">
    <property type="entry name" value="M28_PSMA_like"/>
    <property type="match status" value="1"/>
</dbReference>
<dbReference type="Proteomes" id="UP001140091">
    <property type="component" value="Unassembled WGS sequence"/>
</dbReference>
<dbReference type="Gene3D" id="3.50.30.30">
    <property type="match status" value="1"/>
</dbReference>
<evidence type="ECO:0000259" key="4">
    <source>
        <dbReference type="Pfam" id="PF04389"/>
    </source>
</evidence>
<dbReference type="PANTHER" id="PTHR10404">
    <property type="entry name" value="N-ACETYLATED-ALPHA-LINKED ACIDIC DIPEPTIDASE"/>
    <property type="match status" value="1"/>
</dbReference>
<sequence length="838" mass="92884">MYPLDKRGDLAKRQRLRNASARRKTAFTLVAGAVLLCYALSPGKGRPTPPFGKAAESLFLSVPREDKAIKASRLYASKPHLAGSPQDLVTAKEFLHVLQTELDITPPEEEPIYKAGSPESKDAILSIPSSQRPRAWIDTYYPVLNTPLERSVQILDFNGNVEVDLDLVEHHDGGPDDDASKYGDAVPTFHGLSRAGDVVGTILDGGYCTKQEFDSFVEKGISFEGSIVLCRYGGNFRGLKVKGAQEAGAAGVLIFSDVNDDGTVTEANGYAAYPLGPARNPNSVQRGGVQFVSMYPGDPTTPGYPSYENSTRTEGENIPAIPSLPLSWANAKILFRTLNESDSLYGKRVRLLNNVNTTVTPIWNTLAVIPGHIADEVIVIGNHRDAWVLGATDPISGMVSVQELVRGLGHLLKKGWKPLRTILIASWDAEEHGLIGSTEWGEDFTEWIHEHVVAYLNLDSSASGSRLRFSASPLLAHLVRRTAEELPHPVDKDRALWDATTDDGTLFGINGTVNLQSVAIKAMELSAVDGVGISPLGSGSDYTVFLQRIGVPSTNGGFTSTFHDPVYHYHSVFDTERWQELYGDPGFHRHIAITKHLGLQALRISGSVVLPFNTTHYTTELKGYLSRVEQLSSEASIGISFSKLRKSIQSLHKASLSLDHEKEKAEKSLRRIMEKWHRKQEKRGRRLRRKLRKIICRMRGDLGDGWKCKEWSPVVREDRELFMIAAHIGFEGDFEPEVLSFGGPEFPWKKFRKAVKRIQEVNKKLIAFERGFISKGGIKDREWFKHLGVAPGKWLGYGATTFPALTEAITFERNATLAKHESERLIELFDRLSDVISV</sequence>
<dbReference type="FunFam" id="3.40.630.10:FF:000101">
    <property type="entry name" value="N-acetylated alpha-linked acidic dipeptidase like 1"/>
    <property type="match status" value="1"/>
</dbReference>
<keyword evidence="6" id="KW-1185">Reference proteome</keyword>
<proteinExistence type="inferred from homology"/>
<organism evidence="5 6">
    <name type="scientific">Candolleomyces eurysporus</name>
    <dbReference type="NCBI Taxonomy" id="2828524"/>
    <lineage>
        <taxon>Eukaryota</taxon>
        <taxon>Fungi</taxon>
        <taxon>Dikarya</taxon>
        <taxon>Basidiomycota</taxon>
        <taxon>Agaricomycotina</taxon>
        <taxon>Agaricomycetes</taxon>
        <taxon>Agaricomycetidae</taxon>
        <taxon>Agaricales</taxon>
        <taxon>Agaricineae</taxon>
        <taxon>Psathyrellaceae</taxon>
        <taxon>Candolleomyces</taxon>
    </lineage>
</organism>
<feature type="non-terminal residue" evidence="5">
    <location>
        <position position="838"/>
    </location>
</feature>
<evidence type="ECO:0008006" key="7">
    <source>
        <dbReference type="Google" id="ProtNLM"/>
    </source>
</evidence>
<accession>A0A9W8JB81</accession>
<dbReference type="CDD" id="cd02121">
    <property type="entry name" value="PA_GCPII_like"/>
    <property type="match status" value="1"/>
</dbReference>
<feature type="domain" description="Peptidase M28" evidence="4">
    <location>
        <begin position="364"/>
        <end position="575"/>
    </location>
</feature>